<dbReference type="Pfam" id="PF12802">
    <property type="entry name" value="MarR_2"/>
    <property type="match status" value="1"/>
</dbReference>
<organism evidence="5 6">
    <name type="scientific">Serinibacter arcticus</name>
    <dbReference type="NCBI Taxonomy" id="1655435"/>
    <lineage>
        <taxon>Bacteria</taxon>
        <taxon>Bacillati</taxon>
        <taxon>Actinomycetota</taxon>
        <taxon>Actinomycetes</taxon>
        <taxon>Micrococcales</taxon>
        <taxon>Beutenbergiaceae</taxon>
        <taxon>Serinibacter</taxon>
    </lineage>
</organism>
<reference evidence="5 6" key="1">
    <citation type="submission" date="2018-11" db="EMBL/GenBank/DDBJ databases">
        <title>Complete genome sequencing of the Actinobacteria Serinibacter sp. K3-2.</title>
        <authorList>
            <person name="Rakitin A.L."/>
            <person name="Beletsky A.V."/>
            <person name="Mardanov A.V."/>
            <person name="Ravin N.V."/>
            <person name="Gromova A.S."/>
            <person name="Filippova S.N."/>
            <person name="Gal'Chenko V.F."/>
        </authorList>
    </citation>
    <scope>NUCLEOTIDE SEQUENCE [LARGE SCALE GENOMIC DNA]</scope>
    <source>
        <strain evidence="5 6">K3-2</strain>
    </source>
</reference>
<evidence type="ECO:0000256" key="1">
    <source>
        <dbReference type="ARBA" id="ARBA00023015"/>
    </source>
</evidence>
<dbReference type="PRINTS" id="PR00598">
    <property type="entry name" value="HTHMARR"/>
</dbReference>
<keyword evidence="1" id="KW-0805">Transcription regulation</keyword>
<dbReference type="InterPro" id="IPR023187">
    <property type="entry name" value="Tscrpt_reg_MarR-type_CS"/>
</dbReference>
<dbReference type="AlphaFoldDB" id="A0A4Z1DYX1"/>
<evidence type="ECO:0000313" key="5">
    <source>
        <dbReference type="EMBL" id="TGO04200.1"/>
    </source>
</evidence>
<evidence type="ECO:0000256" key="3">
    <source>
        <dbReference type="ARBA" id="ARBA00023163"/>
    </source>
</evidence>
<feature type="domain" description="HTH marR-type" evidence="4">
    <location>
        <begin position="33"/>
        <end position="168"/>
    </location>
</feature>
<dbReference type="EMBL" id="RHPJ01000004">
    <property type="protein sequence ID" value="TGO04200.1"/>
    <property type="molecule type" value="Genomic_DNA"/>
</dbReference>
<dbReference type="SUPFAM" id="SSF46785">
    <property type="entry name" value="Winged helix' DNA-binding domain"/>
    <property type="match status" value="1"/>
</dbReference>
<dbReference type="GO" id="GO:0003677">
    <property type="term" value="F:DNA binding"/>
    <property type="evidence" value="ECO:0007669"/>
    <property type="project" value="UniProtKB-KW"/>
</dbReference>
<dbReference type="PROSITE" id="PS01117">
    <property type="entry name" value="HTH_MARR_1"/>
    <property type="match status" value="1"/>
</dbReference>
<dbReference type="Proteomes" id="UP000297318">
    <property type="component" value="Unassembled WGS sequence"/>
</dbReference>
<dbReference type="PANTHER" id="PTHR42756">
    <property type="entry name" value="TRANSCRIPTIONAL REGULATOR, MARR"/>
    <property type="match status" value="1"/>
</dbReference>
<evidence type="ECO:0000259" key="4">
    <source>
        <dbReference type="PROSITE" id="PS50995"/>
    </source>
</evidence>
<dbReference type="PROSITE" id="PS50995">
    <property type="entry name" value="HTH_MARR_2"/>
    <property type="match status" value="1"/>
</dbReference>
<proteinExistence type="predicted"/>
<keyword evidence="2" id="KW-0238">DNA-binding</keyword>
<dbReference type="OrthoDB" id="3237509at2"/>
<dbReference type="InterPro" id="IPR036388">
    <property type="entry name" value="WH-like_DNA-bd_sf"/>
</dbReference>
<dbReference type="RefSeq" id="WP_135850784.1">
    <property type="nucleotide sequence ID" value="NZ_RHPJ01000004.1"/>
</dbReference>
<keyword evidence="3" id="KW-0804">Transcription</keyword>
<protein>
    <submittedName>
        <fullName evidence="5">Transcriptional regulator, MarR family</fullName>
    </submittedName>
</protein>
<dbReference type="GO" id="GO:0003700">
    <property type="term" value="F:DNA-binding transcription factor activity"/>
    <property type="evidence" value="ECO:0007669"/>
    <property type="project" value="InterPro"/>
</dbReference>
<keyword evidence="6" id="KW-1185">Reference proteome</keyword>
<dbReference type="SMART" id="SM00347">
    <property type="entry name" value="HTH_MARR"/>
    <property type="match status" value="1"/>
</dbReference>
<dbReference type="Gene3D" id="1.10.10.10">
    <property type="entry name" value="Winged helix-like DNA-binding domain superfamily/Winged helix DNA-binding domain"/>
    <property type="match status" value="1"/>
</dbReference>
<gene>
    <name evidence="5" type="ORF">SERN_2791</name>
</gene>
<sequence>MNADQGSPSGHSDEVDLIVRAWSEEIPGLDVEPMHVFSRLHRLARHVQDMRRDAFAEHGLALWQFDVLAALRRAGDPFELTPGRLVTETRVSSGTMTNRIDRLAERGLVVRRGSPGDRRIVLVRLTDAGTAAVDGAVTDLVARERELLETLAAGGADDLAELLRSMLSRYAGTPTPAEEPDA</sequence>
<evidence type="ECO:0000256" key="2">
    <source>
        <dbReference type="ARBA" id="ARBA00023125"/>
    </source>
</evidence>
<dbReference type="InterPro" id="IPR036390">
    <property type="entry name" value="WH_DNA-bd_sf"/>
</dbReference>
<accession>A0A4Z1DYX1</accession>
<dbReference type="InterPro" id="IPR000835">
    <property type="entry name" value="HTH_MarR-typ"/>
</dbReference>
<comment type="caution">
    <text evidence="5">The sequence shown here is derived from an EMBL/GenBank/DDBJ whole genome shotgun (WGS) entry which is preliminary data.</text>
</comment>
<dbReference type="PANTHER" id="PTHR42756:SF1">
    <property type="entry name" value="TRANSCRIPTIONAL REPRESSOR OF EMRAB OPERON"/>
    <property type="match status" value="1"/>
</dbReference>
<evidence type="ECO:0000313" key="6">
    <source>
        <dbReference type="Proteomes" id="UP000297318"/>
    </source>
</evidence>
<name>A0A4Z1DYX1_9MICO</name>